<feature type="region of interest" description="Disordered" evidence="1">
    <location>
        <begin position="1"/>
        <end position="77"/>
    </location>
</feature>
<sequence>MPENSKVTKDISKDTPKLNNECIKDSVTEISRENKNDSTTKNKNITDENNKSEIQTPGLDSTSPIILSPKTQESEPFTTEEIRDATFIKLIDKDMLTPLKAFLNSDELYNSNPKISAHELFMILPQLKTCDERNDESLKKLINWLEKEFDSTLKQIENMLNKHEISYKNLWYIFPNDAQVYSQLHGKIFGARITRREYKTSSCTQFFAITGEVIDSNGHEFVNSTKNWYIDHYVGVLNFDKLPVIPLQKESAIYNELVKRGKKFEMLAIGSHYLRYTGKFFRQSWFGATFYRGDGRMMIDASTFGQINPNYDMGYNTTNYGFNPLNYERTYNINNSRKIKEEELSICSPTFFGFSFMAKKWGQFFVDQVDVGKTLTDEAISEYLHRPLYAVSVGELGITPKELEDKLSEILEVASAWNAVILIDEVDIFLEQRSKNDIKRNALVGIFLRLLEYHQGILFLTTNRGVIYSICKVESFDKAFHSRISVILKYDELDELARAQVWRTFLDRADGKNKSQVDIDKLKQRNLNGREIKTAVRMAKV</sequence>
<dbReference type="GO" id="GO:0016887">
    <property type="term" value="F:ATP hydrolysis activity"/>
    <property type="evidence" value="ECO:0007669"/>
    <property type="project" value="InterPro"/>
</dbReference>
<feature type="domain" description="ATPase AAA-type core" evidence="2">
    <location>
        <begin position="371"/>
        <end position="487"/>
    </location>
</feature>
<evidence type="ECO:0000313" key="5">
    <source>
        <dbReference type="Proteomes" id="UP000439903"/>
    </source>
</evidence>
<dbReference type="Pfam" id="PF22942">
    <property type="entry name" value="DUF7025"/>
    <property type="match status" value="1"/>
</dbReference>
<feature type="compositionally biased region" description="Basic and acidic residues" evidence="1">
    <location>
        <begin position="1"/>
        <end position="51"/>
    </location>
</feature>
<comment type="caution">
    <text evidence="4">The sequence shown here is derived from an EMBL/GenBank/DDBJ whole genome shotgun (WGS) entry which is preliminary data.</text>
</comment>
<dbReference type="Gene3D" id="3.40.50.300">
    <property type="entry name" value="P-loop containing nucleotide triphosphate hydrolases"/>
    <property type="match status" value="1"/>
</dbReference>
<dbReference type="AlphaFoldDB" id="A0A8H4AV88"/>
<evidence type="ECO:0000259" key="2">
    <source>
        <dbReference type="Pfam" id="PF00004"/>
    </source>
</evidence>
<feature type="compositionally biased region" description="Polar residues" evidence="1">
    <location>
        <begin position="52"/>
        <end position="77"/>
    </location>
</feature>
<dbReference type="GO" id="GO:0005524">
    <property type="term" value="F:ATP binding"/>
    <property type="evidence" value="ECO:0007669"/>
    <property type="project" value="InterPro"/>
</dbReference>
<dbReference type="EMBL" id="WTPW01000203">
    <property type="protein sequence ID" value="KAF0535896.1"/>
    <property type="molecule type" value="Genomic_DNA"/>
</dbReference>
<dbReference type="PANTHER" id="PTHR46411:SF3">
    <property type="entry name" value="AAA+ ATPASE DOMAIN-CONTAINING PROTEIN"/>
    <property type="match status" value="1"/>
</dbReference>
<evidence type="ECO:0000259" key="3">
    <source>
        <dbReference type="Pfam" id="PF22942"/>
    </source>
</evidence>
<evidence type="ECO:0000313" key="4">
    <source>
        <dbReference type="EMBL" id="KAF0535896.1"/>
    </source>
</evidence>
<dbReference type="InterPro" id="IPR054289">
    <property type="entry name" value="DUF7025"/>
</dbReference>
<organism evidence="4 5">
    <name type="scientific">Gigaspora margarita</name>
    <dbReference type="NCBI Taxonomy" id="4874"/>
    <lineage>
        <taxon>Eukaryota</taxon>
        <taxon>Fungi</taxon>
        <taxon>Fungi incertae sedis</taxon>
        <taxon>Mucoromycota</taxon>
        <taxon>Glomeromycotina</taxon>
        <taxon>Glomeromycetes</taxon>
        <taxon>Diversisporales</taxon>
        <taxon>Gigasporaceae</taxon>
        <taxon>Gigaspora</taxon>
    </lineage>
</organism>
<keyword evidence="5" id="KW-1185">Reference proteome</keyword>
<dbReference type="PANTHER" id="PTHR46411">
    <property type="entry name" value="FAMILY ATPASE, PUTATIVE-RELATED"/>
    <property type="match status" value="1"/>
</dbReference>
<gene>
    <name evidence="4" type="ORF">F8M41_009466</name>
</gene>
<reference evidence="4 5" key="1">
    <citation type="journal article" date="2019" name="Environ. Microbiol.">
        <title>At the nexus of three kingdoms: the genome of the mycorrhizal fungus Gigaspora margarita provides insights into plant, endobacterial and fungal interactions.</title>
        <authorList>
            <person name="Venice F."/>
            <person name="Ghignone S."/>
            <person name="Salvioli di Fossalunga A."/>
            <person name="Amselem J."/>
            <person name="Novero M."/>
            <person name="Xianan X."/>
            <person name="Sedzielewska Toro K."/>
            <person name="Morin E."/>
            <person name="Lipzen A."/>
            <person name="Grigoriev I.V."/>
            <person name="Henrissat B."/>
            <person name="Martin F.M."/>
            <person name="Bonfante P."/>
        </authorList>
    </citation>
    <scope>NUCLEOTIDE SEQUENCE [LARGE SCALE GENOMIC DNA]</scope>
    <source>
        <strain evidence="4 5">BEG34</strain>
    </source>
</reference>
<protein>
    <submittedName>
        <fullName evidence="4">P-loop containing nucleoside triphosphate hydrolase protein</fullName>
    </submittedName>
</protein>
<name>A0A8H4AV88_GIGMA</name>
<dbReference type="Pfam" id="PF00004">
    <property type="entry name" value="AAA"/>
    <property type="match status" value="1"/>
</dbReference>
<dbReference type="SUPFAM" id="SSF52540">
    <property type="entry name" value="P-loop containing nucleoside triphosphate hydrolases"/>
    <property type="match status" value="1"/>
</dbReference>
<keyword evidence="4" id="KW-0378">Hydrolase</keyword>
<evidence type="ECO:0000256" key="1">
    <source>
        <dbReference type="SAM" id="MobiDB-lite"/>
    </source>
</evidence>
<feature type="domain" description="DUF7025" evidence="3">
    <location>
        <begin position="156"/>
        <end position="248"/>
    </location>
</feature>
<dbReference type="OrthoDB" id="10042665at2759"/>
<dbReference type="Proteomes" id="UP000439903">
    <property type="component" value="Unassembled WGS sequence"/>
</dbReference>
<dbReference type="InterPro" id="IPR003959">
    <property type="entry name" value="ATPase_AAA_core"/>
</dbReference>
<proteinExistence type="predicted"/>
<accession>A0A8H4AV88</accession>
<dbReference type="InterPro" id="IPR027417">
    <property type="entry name" value="P-loop_NTPase"/>
</dbReference>